<protein>
    <submittedName>
        <fullName evidence="4">Lysophospholipid acyltransferase family protein</fullName>
    </submittedName>
</protein>
<proteinExistence type="predicted"/>
<organism evidence="4 5">
    <name type="scientific">Streptomyces prunicolor</name>
    <dbReference type="NCBI Taxonomy" id="67348"/>
    <lineage>
        <taxon>Bacteria</taxon>
        <taxon>Bacillati</taxon>
        <taxon>Actinomycetota</taxon>
        <taxon>Actinomycetes</taxon>
        <taxon>Kitasatosporales</taxon>
        <taxon>Streptomycetaceae</taxon>
        <taxon>Streptomyces</taxon>
    </lineage>
</organism>
<dbReference type="Proteomes" id="UP001187346">
    <property type="component" value="Unassembled WGS sequence"/>
</dbReference>
<keyword evidence="1" id="KW-0808">Transferase</keyword>
<evidence type="ECO:0000313" key="4">
    <source>
        <dbReference type="EMBL" id="MDV7215845.1"/>
    </source>
</evidence>
<feature type="domain" description="Phospholipid/glycerol acyltransferase" evidence="3">
    <location>
        <begin position="30"/>
        <end position="151"/>
    </location>
</feature>
<dbReference type="SMART" id="SM00563">
    <property type="entry name" value="PlsC"/>
    <property type="match status" value="1"/>
</dbReference>
<gene>
    <name evidence="4" type="ORF">R5A26_07760</name>
</gene>
<sequence length="223" mass="23071">MLSAFARTVVPLLGRLTVTTGAAGTVAPGTIVAPNHTALADPGLVLAALHRLGVEPVVLATAGLWKVPFLGRRLAREGHIPVHRGSRSAAAALELAAEALAAGRVVVIYPEGGLPRRRDSADREPGAFRTGLARLALTTGAPVVPLGHAGARRIVSGGRVKQIAGVITAPLRRPDLHVHVGDPVHLTGDIPEATAHARTAVEAAWQRAVGQLPSSRAELPRQP</sequence>
<evidence type="ECO:0000259" key="3">
    <source>
        <dbReference type="SMART" id="SM00563"/>
    </source>
</evidence>
<evidence type="ECO:0000313" key="5">
    <source>
        <dbReference type="Proteomes" id="UP001187346"/>
    </source>
</evidence>
<name>A0ABU4F5J0_9ACTN</name>
<evidence type="ECO:0000256" key="2">
    <source>
        <dbReference type="ARBA" id="ARBA00023315"/>
    </source>
</evidence>
<dbReference type="CDD" id="cd07989">
    <property type="entry name" value="LPLAT_AGPAT-like"/>
    <property type="match status" value="1"/>
</dbReference>
<dbReference type="PANTHER" id="PTHR10434:SF11">
    <property type="entry name" value="1-ACYL-SN-GLYCEROL-3-PHOSPHATE ACYLTRANSFERASE"/>
    <property type="match status" value="1"/>
</dbReference>
<dbReference type="PANTHER" id="PTHR10434">
    <property type="entry name" value="1-ACYL-SN-GLYCEROL-3-PHOSPHATE ACYLTRANSFERASE"/>
    <property type="match status" value="1"/>
</dbReference>
<evidence type="ECO:0000256" key="1">
    <source>
        <dbReference type="ARBA" id="ARBA00022679"/>
    </source>
</evidence>
<comment type="caution">
    <text evidence="4">The sequence shown here is derived from an EMBL/GenBank/DDBJ whole genome shotgun (WGS) entry which is preliminary data.</text>
</comment>
<keyword evidence="2 4" id="KW-0012">Acyltransferase</keyword>
<dbReference type="RefSeq" id="WP_317770614.1">
    <property type="nucleotide sequence ID" value="NZ_JAWMAJ010000018.1"/>
</dbReference>
<reference evidence="4 5" key="1">
    <citation type="submission" date="2023-10" db="EMBL/GenBank/DDBJ databases">
        <title>Characterization of rhizosphere-enriched actinobacteria from wheat plants lab-grown on chernevaya soil.</title>
        <authorList>
            <person name="Tikhonova E.N."/>
            <person name="Konopkin A."/>
            <person name="Kravchenko I.K."/>
        </authorList>
    </citation>
    <scope>NUCLEOTIDE SEQUENCE [LARGE SCALE GENOMIC DNA]</scope>
    <source>
        <strain evidence="4 5">RR29</strain>
    </source>
</reference>
<dbReference type="InterPro" id="IPR002123">
    <property type="entry name" value="Plipid/glycerol_acylTrfase"/>
</dbReference>
<dbReference type="SUPFAM" id="SSF69593">
    <property type="entry name" value="Glycerol-3-phosphate (1)-acyltransferase"/>
    <property type="match status" value="1"/>
</dbReference>
<keyword evidence="5" id="KW-1185">Reference proteome</keyword>
<dbReference type="Pfam" id="PF01553">
    <property type="entry name" value="Acyltransferase"/>
    <property type="match status" value="1"/>
</dbReference>
<accession>A0ABU4F5J0</accession>
<dbReference type="GO" id="GO:0016746">
    <property type="term" value="F:acyltransferase activity"/>
    <property type="evidence" value="ECO:0007669"/>
    <property type="project" value="UniProtKB-KW"/>
</dbReference>
<dbReference type="EMBL" id="JAWMAJ010000018">
    <property type="protein sequence ID" value="MDV7215845.1"/>
    <property type="molecule type" value="Genomic_DNA"/>
</dbReference>